<feature type="compositionally biased region" description="Polar residues" evidence="1">
    <location>
        <begin position="125"/>
        <end position="136"/>
    </location>
</feature>
<protein>
    <submittedName>
        <fullName evidence="2">Uncharacterized protein</fullName>
    </submittedName>
</protein>
<feature type="region of interest" description="Disordered" evidence="1">
    <location>
        <begin position="125"/>
        <end position="168"/>
    </location>
</feature>
<accession>A0ABT0PI04</accession>
<comment type="caution">
    <text evidence="2">The sequence shown here is derived from an EMBL/GenBank/DDBJ whole genome shotgun (WGS) entry which is preliminary data.</text>
</comment>
<evidence type="ECO:0000313" key="3">
    <source>
        <dbReference type="Proteomes" id="UP001203338"/>
    </source>
</evidence>
<sequence>MAINHQANDSGIVTTSSTTGIAGIIYSKAADFIGKSVKNISCHNALIDLDDSRVKDIFRTRPLLADYILMNTCSFSSSAACLITGCYLGHSSPALLGELIVGCGAGAEAGHRYYKFLKKEYDTNIADQPTTTSPVQMRSHERTNTQTRPNLHSQPPYGIQPPPPSYEEACRLTNTESHVGMTQLRRRARNNDIH</sequence>
<gene>
    <name evidence="2" type="ORF">M3P05_09250</name>
</gene>
<keyword evidence="3" id="KW-1185">Reference proteome</keyword>
<organism evidence="2 3">
    <name type="scientific">Parendozoicomonas callyspongiae</name>
    <dbReference type="NCBI Taxonomy" id="2942213"/>
    <lineage>
        <taxon>Bacteria</taxon>
        <taxon>Pseudomonadati</taxon>
        <taxon>Pseudomonadota</taxon>
        <taxon>Gammaproteobacteria</taxon>
        <taxon>Oceanospirillales</taxon>
        <taxon>Endozoicomonadaceae</taxon>
        <taxon>Parendozoicomonas</taxon>
    </lineage>
</organism>
<dbReference type="Proteomes" id="UP001203338">
    <property type="component" value="Unassembled WGS sequence"/>
</dbReference>
<dbReference type="EMBL" id="JAMFLX010000010">
    <property type="protein sequence ID" value="MCL6270118.1"/>
    <property type="molecule type" value="Genomic_DNA"/>
</dbReference>
<reference evidence="2 3" key="1">
    <citation type="submission" date="2022-05" db="EMBL/GenBank/DDBJ databases">
        <authorList>
            <person name="Park J.-S."/>
        </authorList>
    </citation>
    <scope>NUCLEOTIDE SEQUENCE [LARGE SCALE GENOMIC DNA]</scope>
    <source>
        <strain evidence="2 3">2012CJ34-2</strain>
    </source>
</reference>
<evidence type="ECO:0000313" key="2">
    <source>
        <dbReference type="EMBL" id="MCL6270118.1"/>
    </source>
</evidence>
<proteinExistence type="predicted"/>
<dbReference type="RefSeq" id="WP_249699273.1">
    <property type="nucleotide sequence ID" value="NZ_JAMFLX010000010.1"/>
</dbReference>
<name>A0ABT0PI04_9GAMM</name>
<evidence type="ECO:0000256" key="1">
    <source>
        <dbReference type="SAM" id="MobiDB-lite"/>
    </source>
</evidence>